<dbReference type="InterPro" id="IPR017930">
    <property type="entry name" value="Myb_dom"/>
</dbReference>
<dbReference type="Proteomes" id="UP000655225">
    <property type="component" value="Unassembled WGS sequence"/>
</dbReference>
<comment type="subcellular location">
    <subcellularLocation>
        <location evidence="1">Nucleus</location>
    </subcellularLocation>
</comment>
<keyword evidence="4" id="KW-0238">DNA-binding</keyword>
<dbReference type="PANTHER" id="PTHR45614:SF124">
    <property type="entry name" value="OS03G0424300 PROTEIN"/>
    <property type="match status" value="1"/>
</dbReference>
<keyword evidence="3" id="KW-0805">Transcription regulation</keyword>
<dbReference type="InterPro" id="IPR009057">
    <property type="entry name" value="Homeodomain-like_sf"/>
</dbReference>
<gene>
    <name evidence="10" type="ORF">HHK36_002648</name>
</gene>
<dbReference type="Pfam" id="PF00249">
    <property type="entry name" value="Myb_DNA-binding"/>
    <property type="match status" value="2"/>
</dbReference>
<comment type="caution">
    <text evidence="10">The sequence shown here is derived from an EMBL/GenBank/DDBJ whole genome shotgun (WGS) entry which is preliminary data.</text>
</comment>
<dbReference type="FunFam" id="1.10.10.60:FF:000344">
    <property type="entry name" value="Transcription factor MYB44"/>
    <property type="match status" value="1"/>
</dbReference>
<dbReference type="InterPro" id="IPR050560">
    <property type="entry name" value="MYB_TF"/>
</dbReference>
<organism evidence="10 11">
    <name type="scientific">Tetracentron sinense</name>
    <name type="common">Spur-leaf</name>
    <dbReference type="NCBI Taxonomy" id="13715"/>
    <lineage>
        <taxon>Eukaryota</taxon>
        <taxon>Viridiplantae</taxon>
        <taxon>Streptophyta</taxon>
        <taxon>Embryophyta</taxon>
        <taxon>Tracheophyta</taxon>
        <taxon>Spermatophyta</taxon>
        <taxon>Magnoliopsida</taxon>
        <taxon>Trochodendrales</taxon>
        <taxon>Trochodendraceae</taxon>
        <taxon>Tetracentron</taxon>
    </lineage>
</organism>
<keyword evidence="2" id="KW-0677">Repeat</keyword>
<dbReference type="GO" id="GO:0000978">
    <property type="term" value="F:RNA polymerase II cis-regulatory region sequence-specific DNA binding"/>
    <property type="evidence" value="ECO:0007669"/>
    <property type="project" value="TreeGrafter"/>
</dbReference>
<feature type="domain" description="HTH myb-type" evidence="9">
    <location>
        <begin position="220"/>
        <end position="275"/>
    </location>
</feature>
<dbReference type="OrthoDB" id="2143914at2759"/>
<evidence type="ECO:0000256" key="4">
    <source>
        <dbReference type="ARBA" id="ARBA00023125"/>
    </source>
</evidence>
<keyword evidence="6" id="KW-0539">Nucleus</keyword>
<evidence type="ECO:0000256" key="7">
    <source>
        <dbReference type="SAM" id="MobiDB-lite"/>
    </source>
</evidence>
<feature type="domain" description="Myb-like" evidence="8">
    <location>
        <begin position="272"/>
        <end position="322"/>
    </location>
</feature>
<sequence length="813" mass="90861">MKASKDLTELEGVLFTDELEIATEKDEHATSGMAINDSDVVLVLLEGKASQLSDDVLGTLDLQTLEDKRQKETVLAVRKEVGHRLVSVSGRPLGFRSVAAHNFQNRERDQRCTTPDKLKERWTSPEKLKEKKDKSGLLKKRRVSFVQLYTSNRLPGRSGGLSTDDIRSQEPAHWVTSILVLYSLILPRPSSPSCKEGEAPPPLPPRVKLRSMSMASSRKDLDRIKGPWSPEEDDALQRLVQKHGARNWTLISKAIPGRSGKSCRLRWCNQLSPQVEHRAFTSEEDDTIIRAHAKFGNKWATIARLLSGRTDNAIKNHWNSTLKRKCSSMTEDCSFDEHAHQPLKRSASVGAAAPVSGLYFSPGSPSGSDVSDSSLPVMSSSHVYRPVARAGAIFPPSQQLETSSSTNDPPTSLSLSLPGADSCEISNRVSGSNHATNPCQLLPPLQPPLPLQQLPAPHHSQYSDFGSPSPSAEKSFMPFSPEFLSVMQEMIRKEVKNYMSGLEQNGLCLQAEGLMNAAVKQREMEKCREMEIVGEESIQKVFFPRIEFRMGDIDASMDISYAAELKRVMMYNELSSNTTAGEEVPSSHGPFAQSTRRTSEFVKSHDRTWLRDLRPPKAQSMAAETNPDKKRSRSNVGPPQKSKVTPADVDEPPPFPVDMEFIENIFYEWLRDDVICPRTPLRRPTPEDKKSPNYCIYHHNTSHVTSNCWTLRRFFHRKVASGEVQLFDGTSFVHHDPLPTHKPTEQVTIVEHVADNNEIVAPSAEAAFLLLPPVQSFMDYMTFSEAARHDLAHAFTKIIDRHGEECFKADNAI</sequence>
<accession>A0A834ZMV0</accession>
<dbReference type="GO" id="GO:0000981">
    <property type="term" value="F:DNA-binding transcription factor activity, RNA polymerase II-specific"/>
    <property type="evidence" value="ECO:0007669"/>
    <property type="project" value="TreeGrafter"/>
</dbReference>
<keyword evidence="5" id="KW-0804">Transcription</keyword>
<dbReference type="PROSITE" id="PS50090">
    <property type="entry name" value="MYB_LIKE"/>
    <property type="match status" value="2"/>
</dbReference>
<proteinExistence type="predicted"/>
<evidence type="ECO:0000313" key="10">
    <source>
        <dbReference type="EMBL" id="KAF8410126.1"/>
    </source>
</evidence>
<keyword evidence="11" id="KW-1185">Reference proteome</keyword>
<dbReference type="PANTHER" id="PTHR45614">
    <property type="entry name" value="MYB PROTEIN-RELATED"/>
    <property type="match status" value="1"/>
</dbReference>
<evidence type="ECO:0000259" key="9">
    <source>
        <dbReference type="PROSITE" id="PS51294"/>
    </source>
</evidence>
<dbReference type="Gene3D" id="1.10.10.60">
    <property type="entry name" value="Homeodomain-like"/>
    <property type="match status" value="2"/>
</dbReference>
<evidence type="ECO:0000256" key="5">
    <source>
        <dbReference type="ARBA" id="ARBA00023163"/>
    </source>
</evidence>
<dbReference type="SMART" id="SM00717">
    <property type="entry name" value="SANT"/>
    <property type="match status" value="2"/>
</dbReference>
<dbReference type="InterPro" id="IPR001005">
    <property type="entry name" value="SANT/Myb"/>
</dbReference>
<feature type="compositionally biased region" description="Polar residues" evidence="7">
    <location>
        <begin position="398"/>
        <end position="415"/>
    </location>
</feature>
<evidence type="ECO:0000256" key="2">
    <source>
        <dbReference type="ARBA" id="ARBA00022737"/>
    </source>
</evidence>
<dbReference type="GO" id="GO:0005634">
    <property type="term" value="C:nucleus"/>
    <property type="evidence" value="ECO:0007669"/>
    <property type="project" value="UniProtKB-SubCell"/>
</dbReference>
<dbReference type="CDD" id="cd00167">
    <property type="entry name" value="SANT"/>
    <property type="match status" value="2"/>
</dbReference>
<feature type="region of interest" description="Disordered" evidence="7">
    <location>
        <begin position="578"/>
        <end position="654"/>
    </location>
</feature>
<evidence type="ECO:0000259" key="8">
    <source>
        <dbReference type="PROSITE" id="PS50090"/>
    </source>
</evidence>
<reference evidence="10 11" key="1">
    <citation type="submission" date="2020-04" db="EMBL/GenBank/DDBJ databases">
        <title>Plant Genome Project.</title>
        <authorList>
            <person name="Zhang R.-G."/>
        </authorList>
    </citation>
    <scope>NUCLEOTIDE SEQUENCE [LARGE SCALE GENOMIC DNA]</scope>
    <source>
        <strain evidence="10">YNK0</strain>
        <tissue evidence="10">Leaf</tissue>
    </source>
</reference>
<dbReference type="PROSITE" id="PS51294">
    <property type="entry name" value="HTH_MYB"/>
    <property type="match status" value="2"/>
</dbReference>
<name>A0A834ZMV0_TETSI</name>
<dbReference type="AlphaFoldDB" id="A0A834ZMV0"/>
<feature type="compositionally biased region" description="Basic and acidic residues" evidence="7">
    <location>
        <begin position="597"/>
        <end position="615"/>
    </location>
</feature>
<dbReference type="FunFam" id="1.10.10.60:FF:000060">
    <property type="entry name" value="MYB transcription factor"/>
    <property type="match status" value="1"/>
</dbReference>
<evidence type="ECO:0000256" key="3">
    <source>
        <dbReference type="ARBA" id="ARBA00023015"/>
    </source>
</evidence>
<feature type="domain" description="Myb-like" evidence="8">
    <location>
        <begin position="220"/>
        <end position="271"/>
    </location>
</feature>
<evidence type="ECO:0000313" key="11">
    <source>
        <dbReference type="Proteomes" id="UP000655225"/>
    </source>
</evidence>
<feature type="domain" description="HTH myb-type" evidence="9">
    <location>
        <begin position="277"/>
        <end position="326"/>
    </location>
</feature>
<feature type="region of interest" description="Disordered" evidence="7">
    <location>
        <begin position="398"/>
        <end position="419"/>
    </location>
</feature>
<evidence type="ECO:0000256" key="1">
    <source>
        <dbReference type="ARBA" id="ARBA00004123"/>
    </source>
</evidence>
<protein>
    <submittedName>
        <fullName evidence="10">Uncharacterized protein</fullName>
    </submittedName>
</protein>
<evidence type="ECO:0000256" key="6">
    <source>
        <dbReference type="ARBA" id="ARBA00023242"/>
    </source>
</evidence>
<feature type="region of interest" description="Disordered" evidence="7">
    <location>
        <begin position="105"/>
        <end position="134"/>
    </location>
</feature>
<dbReference type="SUPFAM" id="SSF46689">
    <property type="entry name" value="Homeodomain-like"/>
    <property type="match status" value="1"/>
</dbReference>
<dbReference type="EMBL" id="JABCRI010000002">
    <property type="protein sequence ID" value="KAF8410126.1"/>
    <property type="molecule type" value="Genomic_DNA"/>
</dbReference>